<organism evidence="1">
    <name type="scientific">Kuenenia stuttgartiensis</name>
    <dbReference type="NCBI Taxonomy" id="174633"/>
    <lineage>
        <taxon>Bacteria</taxon>
        <taxon>Pseudomonadati</taxon>
        <taxon>Planctomycetota</taxon>
        <taxon>Candidatus Brocadiia</taxon>
        <taxon>Candidatus Brocadiales</taxon>
        <taxon>Candidatus Brocadiaceae</taxon>
        <taxon>Candidatus Kuenenia</taxon>
    </lineage>
</organism>
<dbReference type="EMBL" id="CT573071">
    <property type="protein sequence ID" value="CAJ73185.1"/>
    <property type="molecule type" value="Genomic_DNA"/>
</dbReference>
<dbReference type="Gene3D" id="1.20.850.10">
    <property type="entry name" value="Hydroxylamine Oxidoreductase, Chain A, domain 2"/>
    <property type="match status" value="1"/>
</dbReference>
<proteinExistence type="predicted"/>
<dbReference type="RefSeq" id="WP_169704311.1">
    <property type="nucleotide sequence ID" value="NZ_OCTL01000144.1"/>
</dbReference>
<name>Q1Q6I3_KUEST</name>
<reference evidence="1" key="1">
    <citation type="journal article" date="2006" name="Nature">
        <title>Deciphering the evolution and metabolism of an anammox bacterium from a community genome.</title>
        <authorList>
            <person name="Strous M."/>
            <person name="Pelletier E."/>
            <person name="Mangenot S."/>
            <person name="Rattei T."/>
            <person name="Lehner A."/>
            <person name="Taylor M.W."/>
            <person name="Horn M."/>
            <person name="Daims H."/>
            <person name="Bartol-Mavel D."/>
            <person name="Wincker P."/>
            <person name="Barbe V."/>
            <person name="Fonknechten N."/>
            <person name="Vallenet D."/>
            <person name="Segurens B."/>
            <person name="Schenowitz-Truong C."/>
            <person name="Medigue C."/>
            <person name="Collingro A."/>
            <person name="Snel B."/>
            <person name="Dutilh B.E."/>
            <person name="OpDenCamp H.J.M."/>
            <person name="vanDerDrift C."/>
            <person name="Cirpus I."/>
            <person name="vanDePas-Schoonen K.T."/>
            <person name="Harhangi H.R."/>
            <person name="vanNiftrik L."/>
            <person name="Schmid M."/>
            <person name="Keltjens J."/>
            <person name="vanDeVossenberg J."/>
            <person name="Kartal B."/>
            <person name="Meier H."/>
            <person name="Frishman D."/>
            <person name="Huynen M.A."/>
            <person name="Mewes H."/>
            <person name="Weissenbach J."/>
            <person name="Jetten M.S.M."/>
            <person name="Wagner M."/>
            <person name="LePaslier D."/>
        </authorList>
    </citation>
    <scope>NUCLEOTIDE SEQUENCE</scope>
</reference>
<reference evidence="1" key="2">
    <citation type="submission" date="2006-01" db="EMBL/GenBank/DDBJ databases">
        <authorList>
            <person name="Genoscope"/>
        </authorList>
    </citation>
    <scope>NUCLEOTIDE SEQUENCE</scope>
</reference>
<gene>
    <name evidence="1" type="ORF">kuste2438</name>
</gene>
<accession>Q1Q6I3</accession>
<protein>
    <submittedName>
        <fullName evidence="1">Uncharacterized protein</fullName>
    </submittedName>
</protein>
<dbReference type="AlphaFoldDB" id="Q1Q6I3"/>
<sequence length="53" mass="6407">MLWVKEWFFYANSIRFASAMIGADHATFKNGWWQLTENFHEIYEYSKKCESGH</sequence>
<evidence type="ECO:0000313" key="1">
    <source>
        <dbReference type="EMBL" id="CAJ73185.1"/>
    </source>
</evidence>